<proteinExistence type="predicted"/>
<dbReference type="InterPro" id="IPR035075">
    <property type="entry name" value="PRMT5"/>
</dbReference>
<dbReference type="EMBL" id="GL996512">
    <property type="protein sequence ID" value="EGV65962.1"/>
    <property type="molecule type" value="Genomic_DNA"/>
</dbReference>
<dbReference type="GO" id="GO:0005829">
    <property type="term" value="C:cytosol"/>
    <property type="evidence" value="ECO:0007669"/>
    <property type="project" value="TreeGrafter"/>
</dbReference>
<dbReference type="PANTHER" id="PTHR10738">
    <property type="entry name" value="PROTEIN ARGININE N-METHYLTRANSFERASE 5"/>
    <property type="match status" value="1"/>
</dbReference>
<dbReference type="Proteomes" id="UP000000707">
    <property type="component" value="Unassembled WGS sequence"/>
</dbReference>
<organism evidence="5">
    <name type="scientific">Candida tenuis (strain ATCC 10573 / BCRC 21748 / CBS 615 / JCM 9827 / NBRC 10315 / NRRL Y-1498 / VKM Y-70)</name>
    <name type="common">Yeast</name>
    <name type="synonym">Yamadazyma tenuis</name>
    <dbReference type="NCBI Taxonomy" id="590646"/>
    <lineage>
        <taxon>Eukaryota</taxon>
        <taxon>Fungi</taxon>
        <taxon>Dikarya</taxon>
        <taxon>Ascomycota</taxon>
        <taxon>Saccharomycotina</taxon>
        <taxon>Pichiomycetes</taxon>
        <taxon>Debaryomycetaceae</taxon>
        <taxon>Yamadazyma</taxon>
    </lineage>
</organism>
<dbReference type="GO" id="GO:0006355">
    <property type="term" value="P:regulation of DNA-templated transcription"/>
    <property type="evidence" value="ECO:0007669"/>
    <property type="project" value="TreeGrafter"/>
</dbReference>
<dbReference type="Pfam" id="PF05185">
    <property type="entry name" value="PRMT5"/>
    <property type="match status" value="1"/>
</dbReference>
<reference evidence="4 5" key="1">
    <citation type="journal article" date="2011" name="Proc. Natl. Acad. Sci. U.S.A.">
        <title>Comparative genomics of xylose-fermenting fungi for enhanced biofuel production.</title>
        <authorList>
            <person name="Wohlbach D.J."/>
            <person name="Kuo A."/>
            <person name="Sato T.K."/>
            <person name="Potts K.M."/>
            <person name="Salamov A.A."/>
            <person name="LaButti K.M."/>
            <person name="Sun H."/>
            <person name="Clum A."/>
            <person name="Pangilinan J.L."/>
            <person name="Lindquist E.A."/>
            <person name="Lucas S."/>
            <person name="Lapidus A."/>
            <person name="Jin M."/>
            <person name="Gunawan C."/>
            <person name="Balan V."/>
            <person name="Dale B.E."/>
            <person name="Jeffries T.W."/>
            <person name="Zinkel R."/>
            <person name="Barry K.W."/>
            <person name="Grigoriev I.V."/>
            <person name="Gasch A.P."/>
        </authorList>
    </citation>
    <scope>NUCLEOTIDE SEQUENCE [LARGE SCALE GENOMIC DNA]</scope>
    <source>
        <strain evidence="4">ATCC 10573</strain>
        <strain evidence="5">ATCC 10573 / BCRC 21748 / CBS 615 / JCM 9827 / NBRC 10315 / NRRL Y-1498 / VKM Y-70</strain>
    </source>
</reference>
<gene>
    <name evidence="4" type="ORF">CANTEDRAFT_112835</name>
</gene>
<dbReference type="EMBL" id="GL996512">
    <property type="protein sequence ID" value="EGV65961.1"/>
    <property type="molecule type" value="Genomic_DNA"/>
</dbReference>
<feature type="domain" description="PRMT5 arginine-N-methyltransferase" evidence="2">
    <location>
        <begin position="154"/>
        <end position="295"/>
    </location>
</feature>
<accession>G3AYY2</accession>
<dbReference type="InterPro" id="IPR029063">
    <property type="entry name" value="SAM-dependent_MTases_sf"/>
</dbReference>
<dbReference type="CDD" id="cd02440">
    <property type="entry name" value="AdoMet_MTases"/>
    <property type="match status" value="1"/>
</dbReference>
<dbReference type="Gene3D" id="2.70.160.11">
    <property type="entry name" value="Hnrnp arginine n-methyltransferase1"/>
    <property type="match status" value="1"/>
</dbReference>
<dbReference type="HOGENOM" id="CLU_616761_0_0_1"/>
<name>G3AYY2_CANTC</name>
<dbReference type="Gene3D" id="3.40.50.150">
    <property type="entry name" value="Vaccinia Virus protein VP39"/>
    <property type="match status" value="1"/>
</dbReference>
<keyword evidence="1" id="KW-0949">S-adenosyl-L-methionine</keyword>
<dbReference type="OrthoDB" id="1368803at2759"/>
<dbReference type="InterPro" id="IPR035248">
    <property type="entry name" value="PRMT5_C"/>
</dbReference>
<evidence type="ECO:0000313" key="5">
    <source>
        <dbReference type="Proteomes" id="UP000000707"/>
    </source>
</evidence>
<dbReference type="GO" id="GO:0005634">
    <property type="term" value="C:nucleus"/>
    <property type="evidence" value="ECO:0007669"/>
    <property type="project" value="TreeGrafter"/>
</dbReference>
<protein>
    <submittedName>
        <fullName evidence="4">PRMT5-domain-containing protein</fullName>
    </submittedName>
</protein>
<feature type="domain" description="PRMT5 oligomerisation" evidence="3">
    <location>
        <begin position="317"/>
        <end position="436"/>
    </location>
</feature>
<keyword evidence="5" id="KW-1185">Reference proteome</keyword>
<evidence type="ECO:0000313" key="4">
    <source>
        <dbReference type="EMBL" id="EGV65961.1"/>
    </source>
</evidence>
<evidence type="ECO:0000256" key="1">
    <source>
        <dbReference type="ARBA" id="ARBA00022691"/>
    </source>
</evidence>
<dbReference type="GO" id="GO:0016274">
    <property type="term" value="F:protein-arginine N-methyltransferase activity"/>
    <property type="evidence" value="ECO:0007669"/>
    <property type="project" value="InterPro"/>
</dbReference>
<sequence>MDVAGNKVFYSSNEFSQLDEARKLCCYCLVECDTWDVCEVLDSSYNYVLLIDLPLLQQIRKLPSHISVIVPLMSIPEEFYGSDVTIWIQVTRGSALSGLELQKLSTYPNLKLYVTEISDALRCLLLNCKEVVVQDTQLVPQISTIERNLSKLYQNSQFIITPLNPLADNLSVQVYEQFQKDKIKYQQYEDAIELAIQDLKTQYTDLRVLVIGAGMGNLVDSVFKFCSHITVIEKNPQTIDILRRRNHNDWNSEIDLIFDDVRNVDVGDKYHLVVSEMLGSFGCNELFPEILQRIKPQIMIPEYITSIVAPIYSTIVNHTVFLNNLRNYYRVADYQRVWEYNYPGQNDNEHQSEFQFPVQIDGKVNAFEGLFRADLYGNIGITNMKGPNYCNSWFSMVFPIDEIIVKKGDLLKVRFSRISRNRVWYEWQVNDINYNQSGAFSMEL</sequence>
<dbReference type="STRING" id="590646.G3AYY2"/>
<dbReference type="AlphaFoldDB" id="G3AYY2"/>
<dbReference type="InterPro" id="IPR025799">
    <property type="entry name" value="Arg_MeTrfase"/>
</dbReference>
<evidence type="ECO:0000259" key="2">
    <source>
        <dbReference type="Pfam" id="PF05185"/>
    </source>
</evidence>
<dbReference type="PANTHER" id="PTHR10738:SF0">
    <property type="entry name" value="PROTEIN ARGININE N-METHYLTRANSFERASE 5"/>
    <property type="match status" value="1"/>
</dbReference>
<evidence type="ECO:0000259" key="3">
    <source>
        <dbReference type="Pfam" id="PF17286"/>
    </source>
</evidence>
<dbReference type="Pfam" id="PF17286">
    <property type="entry name" value="PRMT5_C"/>
    <property type="match status" value="1"/>
</dbReference>
<dbReference type="eggNOG" id="KOG0822">
    <property type="taxonomic scope" value="Eukaryota"/>
</dbReference>
<dbReference type="SUPFAM" id="SSF53335">
    <property type="entry name" value="S-adenosyl-L-methionine-dependent methyltransferases"/>
    <property type="match status" value="1"/>
</dbReference>